<dbReference type="InterPro" id="IPR031658">
    <property type="entry name" value="Cyclin_C_2"/>
</dbReference>
<protein>
    <submittedName>
        <fullName evidence="5">Putative cyclin Ccl1</fullName>
    </submittedName>
</protein>
<comment type="similarity">
    <text evidence="1">Belongs to the cyclin family. Cyclin C subfamily.</text>
</comment>
<organism evidence="5 6">
    <name type="scientific">Aspergillus ellipticus CBS 707.79</name>
    <dbReference type="NCBI Taxonomy" id="1448320"/>
    <lineage>
        <taxon>Eukaryota</taxon>
        <taxon>Fungi</taxon>
        <taxon>Dikarya</taxon>
        <taxon>Ascomycota</taxon>
        <taxon>Pezizomycotina</taxon>
        <taxon>Eurotiomycetes</taxon>
        <taxon>Eurotiomycetidae</taxon>
        <taxon>Eurotiales</taxon>
        <taxon>Aspergillaceae</taxon>
        <taxon>Aspergillus</taxon>
        <taxon>Aspergillus subgen. Circumdati</taxon>
    </lineage>
</organism>
<dbReference type="GO" id="GO:0016538">
    <property type="term" value="F:cyclin-dependent protein serine/threonine kinase regulator activity"/>
    <property type="evidence" value="ECO:0007669"/>
    <property type="project" value="InterPro"/>
</dbReference>
<dbReference type="STRING" id="1448320.A0A319CTC2"/>
<feature type="region of interest" description="Disordered" evidence="3">
    <location>
        <begin position="26"/>
        <end position="73"/>
    </location>
</feature>
<evidence type="ECO:0000313" key="5">
    <source>
        <dbReference type="EMBL" id="PYH87940.1"/>
    </source>
</evidence>
<dbReference type="InterPro" id="IPR036915">
    <property type="entry name" value="Cyclin-like_sf"/>
</dbReference>
<proteinExistence type="inferred from homology"/>
<feature type="region of interest" description="Disordered" evidence="3">
    <location>
        <begin position="372"/>
        <end position="431"/>
    </location>
</feature>
<dbReference type="SUPFAM" id="SSF47954">
    <property type="entry name" value="Cyclin-like"/>
    <property type="match status" value="2"/>
</dbReference>
<dbReference type="InterPro" id="IPR043198">
    <property type="entry name" value="Cyclin/Ssn8"/>
</dbReference>
<evidence type="ECO:0000256" key="3">
    <source>
        <dbReference type="SAM" id="MobiDB-lite"/>
    </source>
</evidence>
<dbReference type="Proteomes" id="UP000247810">
    <property type="component" value="Unassembled WGS sequence"/>
</dbReference>
<reference evidence="5 6" key="1">
    <citation type="submission" date="2018-02" db="EMBL/GenBank/DDBJ databases">
        <title>The genomes of Aspergillus section Nigri reveals drivers in fungal speciation.</title>
        <authorList>
            <consortium name="DOE Joint Genome Institute"/>
            <person name="Vesth T.C."/>
            <person name="Nybo J."/>
            <person name="Theobald S."/>
            <person name="Brandl J."/>
            <person name="Frisvad J.C."/>
            <person name="Nielsen K.F."/>
            <person name="Lyhne E.K."/>
            <person name="Kogle M.E."/>
            <person name="Kuo A."/>
            <person name="Riley R."/>
            <person name="Clum A."/>
            <person name="Nolan M."/>
            <person name="Lipzen A."/>
            <person name="Salamov A."/>
            <person name="Henrissat B."/>
            <person name="Wiebenga A."/>
            <person name="De vries R.P."/>
            <person name="Grigoriev I.V."/>
            <person name="Mortensen U.H."/>
            <person name="Andersen M.R."/>
            <person name="Baker S.E."/>
        </authorList>
    </citation>
    <scope>NUCLEOTIDE SEQUENCE [LARGE SCALE GENOMIC DNA]</scope>
    <source>
        <strain evidence="5 6">CBS 707.79</strain>
    </source>
</reference>
<feature type="compositionally biased region" description="Basic and acidic residues" evidence="3">
    <location>
        <begin position="392"/>
        <end position="408"/>
    </location>
</feature>
<sequence>MIEDDFYRSSSQFRLWSFTEPSLKSQRATTNAVASDRVRAALHRAQEARRSANSSAAGTPAPGGDADNKPVEEKPIDCLTPEEEQQVLNYYCEQIIQLGDAYKPPLPTIVRATAIQYLRRFYLTNSPMTYHPKQIMPCVVFLATKTDNYYLSLRQFAEGVPSTTAEEIIAPEYIVMQSLRFTFDVRHPFRGLEGGIMELRAIAEGQGQPAPHTRTQTPEDLKRGLMGIAPSPSPSPTPTLNDRISRAHHDTREILKYAAQTTDAYFLYTPSQIWLAALRLADRPLAEYYLDTKLGGPGTQQQQKENPFYALRTKLLATLANCAAMLESYQPLSSNQDQMKTLRRIIGKKLYHCQNPEKANLSGQKRIPAAAAAATTTTATAGGGESGTSESEMERLAKKRKLESDQKRKQSANDLFGGELVMQRTKEKQAE</sequence>
<evidence type="ECO:0000313" key="6">
    <source>
        <dbReference type="Proteomes" id="UP000247810"/>
    </source>
</evidence>
<feature type="compositionally biased region" description="Basic and acidic residues" evidence="3">
    <location>
        <begin position="36"/>
        <end position="50"/>
    </location>
</feature>
<dbReference type="InterPro" id="IPR013763">
    <property type="entry name" value="Cyclin-like_dom"/>
</dbReference>
<keyword evidence="6" id="KW-1185">Reference proteome</keyword>
<dbReference type="EMBL" id="KZ826148">
    <property type="protein sequence ID" value="PYH87940.1"/>
    <property type="molecule type" value="Genomic_DNA"/>
</dbReference>
<evidence type="ECO:0000259" key="4">
    <source>
        <dbReference type="SMART" id="SM00385"/>
    </source>
</evidence>
<dbReference type="Gene3D" id="1.10.472.10">
    <property type="entry name" value="Cyclin-like"/>
    <property type="match status" value="1"/>
</dbReference>
<dbReference type="AlphaFoldDB" id="A0A319CTC2"/>
<accession>A0A319CTC2</accession>
<gene>
    <name evidence="5" type="ORF">BO71DRAFT_366344</name>
</gene>
<evidence type="ECO:0000256" key="2">
    <source>
        <dbReference type="ARBA" id="ARBA00023127"/>
    </source>
</evidence>
<dbReference type="SMART" id="SM00385">
    <property type="entry name" value="CYCLIN"/>
    <property type="match status" value="1"/>
</dbReference>
<keyword evidence="2" id="KW-0195">Cyclin</keyword>
<dbReference type="GO" id="GO:0006357">
    <property type="term" value="P:regulation of transcription by RNA polymerase II"/>
    <property type="evidence" value="ECO:0007669"/>
    <property type="project" value="InterPro"/>
</dbReference>
<dbReference type="CDD" id="cd20525">
    <property type="entry name" value="CYCLIN_CCNH_rpt2"/>
    <property type="match status" value="1"/>
</dbReference>
<dbReference type="FunFam" id="1.10.472.10:FF:000095">
    <property type="entry name" value="Cyclin Ccl1, putative (AFU_orthologue AFUA_5G07030)"/>
    <property type="match status" value="1"/>
</dbReference>
<evidence type="ECO:0000256" key="1">
    <source>
        <dbReference type="ARBA" id="ARBA00008638"/>
    </source>
</evidence>
<dbReference type="PANTHER" id="PTHR10026">
    <property type="entry name" value="CYCLIN"/>
    <property type="match status" value="1"/>
</dbReference>
<dbReference type="Pfam" id="PF16899">
    <property type="entry name" value="Cyclin_C_2"/>
    <property type="match status" value="1"/>
</dbReference>
<name>A0A319CTC2_9EURO</name>
<feature type="domain" description="Cyclin-like" evidence="4">
    <location>
        <begin position="93"/>
        <end position="177"/>
    </location>
</feature>
<dbReference type="VEuPathDB" id="FungiDB:BO71DRAFT_366344"/>
<dbReference type="OrthoDB" id="340962at2759"/>
<feature type="compositionally biased region" description="Low complexity" evidence="3">
    <location>
        <begin position="51"/>
        <end position="65"/>
    </location>
</feature>
<dbReference type="CDD" id="cd20524">
    <property type="entry name" value="CYCLIN_CCNH_rpt1"/>
    <property type="match status" value="1"/>
</dbReference>